<evidence type="ECO:0000313" key="1">
    <source>
        <dbReference type="EMBL" id="KAJ1949063.1"/>
    </source>
</evidence>
<protein>
    <submittedName>
        <fullName evidence="1">Uncharacterized protein</fullName>
    </submittedName>
</protein>
<evidence type="ECO:0000313" key="2">
    <source>
        <dbReference type="Proteomes" id="UP001150603"/>
    </source>
</evidence>
<dbReference type="Proteomes" id="UP001150603">
    <property type="component" value="Unassembled WGS sequence"/>
</dbReference>
<proteinExistence type="predicted"/>
<comment type="caution">
    <text evidence="1">The sequence shown here is derived from an EMBL/GenBank/DDBJ whole genome shotgun (WGS) entry which is preliminary data.</text>
</comment>
<sequence length="231" mass="25499">MRAHMHVQSSQFLNKVPASSFAAHAFGLYKLMGATDHAAQLIGLALHARDSATFAAMRTGPYGLNSTNIITKLAEFDEIRAIAHQPNPLKLSGSDTEQITKDRNISYFTKVDHMKARNKHIDAVADPGSQVTLITVEAAKMLGLRIRTRSRPTLKALWPGADYVSLGRAHVELQVEAGPKVWDDVVVVDFPTRWQLLVGNKTLKRLGIEVVTPAMRKRITGFEKTADHPSK</sequence>
<feature type="non-terminal residue" evidence="1">
    <location>
        <position position="231"/>
    </location>
</feature>
<organism evidence="1 2">
    <name type="scientific">Linderina macrospora</name>
    <dbReference type="NCBI Taxonomy" id="4868"/>
    <lineage>
        <taxon>Eukaryota</taxon>
        <taxon>Fungi</taxon>
        <taxon>Fungi incertae sedis</taxon>
        <taxon>Zoopagomycota</taxon>
        <taxon>Kickxellomycotina</taxon>
        <taxon>Kickxellomycetes</taxon>
        <taxon>Kickxellales</taxon>
        <taxon>Kickxellaceae</taxon>
        <taxon>Linderina</taxon>
    </lineage>
</organism>
<name>A0ACC1JEE5_9FUNG</name>
<dbReference type="EMBL" id="JANBPW010000558">
    <property type="protein sequence ID" value="KAJ1949063.1"/>
    <property type="molecule type" value="Genomic_DNA"/>
</dbReference>
<gene>
    <name evidence="1" type="ORF">FBU59_001313</name>
</gene>
<accession>A0ACC1JEE5</accession>
<reference evidence="1" key="1">
    <citation type="submission" date="2022-07" db="EMBL/GenBank/DDBJ databases">
        <title>Phylogenomic reconstructions and comparative analyses of Kickxellomycotina fungi.</title>
        <authorList>
            <person name="Reynolds N.K."/>
            <person name="Stajich J.E."/>
            <person name="Barry K."/>
            <person name="Grigoriev I.V."/>
            <person name="Crous P."/>
            <person name="Smith M.E."/>
        </authorList>
    </citation>
    <scope>NUCLEOTIDE SEQUENCE</scope>
    <source>
        <strain evidence="1">NRRL 5244</strain>
    </source>
</reference>
<keyword evidence="2" id="KW-1185">Reference proteome</keyword>